<dbReference type="GO" id="GO:0061630">
    <property type="term" value="F:ubiquitin protein ligase activity"/>
    <property type="evidence" value="ECO:0007669"/>
    <property type="project" value="UniProtKB-EC"/>
</dbReference>
<dbReference type="Proteomes" id="UP000825935">
    <property type="component" value="Chromosome 3"/>
</dbReference>
<evidence type="ECO:0000259" key="10">
    <source>
        <dbReference type="PROSITE" id="PS50089"/>
    </source>
</evidence>
<evidence type="ECO:0000313" key="11">
    <source>
        <dbReference type="EMBL" id="KAH7441048.1"/>
    </source>
</evidence>
<dbReference type="SMART" id="SM00184">
    <property type="entry name" value="RING"/>
    <property type="match status" value="1"/>
</dbReference>
<keyword evidence="12" id="KW-1185">Reference proteome</keyword>
<evidence type="ECO:0000313" key="12">
    <source>
        <dbReference type="Proteomes" id="UP000825935"/>
    </source>
</evidence>
<evidence type="ECO:0000256" key="4">
    <source>
        <dbReference type="ARBA" id="ARBA00022723"/>
    </source>
</evidence>
<dbReference type="InterPro" id="IPR001841">
    <property type="entry name" value="Znf_RING"/>
</dbReference>
<keyword evidence="4" id="KW-0479">Metal-binding</keyword>
<feature type="compositionally biased region" description="Polar residues" evidence="9">
    <location>
        <begin position="206"/>
        <end position="215"/>
    </location>
</feature>
<reference evidence="11" key="1">
    <citation type="submission" date="2021-08" db="EMBL/GenBank/DDBJ databases">
        <title>WGS assembly of Ceratopteris richardii.</title>
        <authorList>
            <person name="Marchant D.B."/>
            <person name="Chen G."/>
            <person name="Jenkins J."/>
            <person name="Shu S."/>
            <person name="Leebens-Mack J."/>
            <person name="Grimwood J."/>
            <person name="Schmutz J."/>
            <person name="Soltis P."/>
            <person name="Soltis D."/>
            <person name="Chen Z.-H."/>
        </authorList>
    </citation>
    <scope>NUCLEOTIDE SEQUENCE</scope>
    <source>
        <strain evidence="11">Whitten #5841</strain>
        <tissue evidence="11">Leaf</tissue>
    </source>
</reference>
<keyword evidence="5 8" id="KW-0863">Zinc-finger</keyword>
<protein>
    <recommendedName>
        <fullName evidence="2">RING-type E3 ubiquitin transferase</fullName>
        <ecNumber evidence="2">2.3.2.27</ecNumber>
    </recommendedName>
</protein>
<evidence type="ECO:0000256" key="5">
    <source>
        <dbReference type="ARBA" id="ARBA00022771"/>
    </source>
</evidence>
<dbReference type="EC" id="2.3.2.27" evidence="2"/>
<dbReference type="InterPro" id="IPR013083">
    <property type="entry name" value="Znf_RING/FYVE/PHD"/>
</dbReference>
<dbReference type="EMBL" id="CM035408">
    <property type="protein sequence ID" value="KAH7441048.1"/>
    <property type="molecule type" value="Genomic_DNA"/>
</dbReference>
<dbReference type="OrthoDB" id="8062037at2759"/>
<dbReference type="PROSITE" id="PS50089">
    <property type="entry name" value="ZF_RING_2"/>
    <property type="match status" value="1"/>
</dbReference>
<accession>A0A8T2V258</accession>
<evidence type="ECO:0000256" key="2">
    <source>
        <dbReference type="ARBA" id="ARBA00012483"/>
    </source>
</evidence>
<keyword evidence="3" id="KW-0808">Transferase</keyword>
<evidence type="ECO:0000256" key="6">
    <source>
        <dbReference type="ARBA" id="ARBA00022786"/>
    </source>
</evidence>
<organism evidence="11 12">
    <name type="scientific">Ceratopteris richardii</name>
    <name type="common">Triangle waterfern</name>
    <dbReference type="NCBI Taxonomy" id="49495"/>
    <lineage>
        <taxon>Eukaryota</taxon>
        <taxon>Viridiplantae</taxon>
        <taxon>Streptophyta</taxon>
        <taxon>Embryophyta</taxon>
        <taxon>Tracheophyta</taxon>
        <taxon>Polypodiopsida</taxon>
        <taxon>Polypodiidae</taxon>
        <taxon>Polypodiales</taxon>
        <taxon>Pteridineae</taxon>
        <taxon>Pteridaceae</taxon>
        <taxon>Parkerioideae</taxon>
        <taxon>Ceratopteris</taxon>
    </lineage>
</organism>
<dbReference type="InterPro" id="IPR045191">
    <property type="entry name" value="MBR1/2-like"/>
</dbReference>
<keyword evidence="7" id="KW-0862">Zinc</keyword>
<dbReference type="OMA" id="KATISRC"/>
<dbReference type="Pfam" id="PF13639">
    <property type="entry name" value="zf-RING_2"/>
    <property type="match status" value="1"/>
</dbReference>
<evidence type="ECO:0000256" key="1">
    <source>
        <dbReference type="ARBA" id="ARBA00000900"/>
    </source>
</evidence>
<sequence>MVGGSAIVENSVEISAASVTNLGNNPGEHRNLHAPLKLKALSQISSGCSSCFGRAISAPRRFPGQEAIISGPSLRHRRGRRHCLRKLSCISSCDVIPSVTSSTSLSSDKQGAAHELKHRGESIAQLRTIKAAFITSAGSLVHRNLRRGLGGFLRERGSTCNARNSSVGLKRDSESSFRTGNWCLMRPAIIKSDTVIPSTALSRASSALDTSNSVHSRGDRDAPRSSTDSCETSLLSIQNDGSVSQRLVENFEGGNFCERESGMLDNAERSNITGMWMNSGFSGSIPRTLGTRDRSNLGTSIYSGPQSSARTARVPFLFGTAHRTRSLEVISSSPSSYMSSPDVHISNPDLLRPYTSSSSLHSPYFNRTVTSPESQEPYHFHSSSETPVFRSFRQFPLVSFEEAHECFTYGGISEQQVFMWEANLILGGIPVQDQYRDLRLDIDSMSYEDLLALEESIGNVCTGLEKDAISSCLKSKLYTINNDLAPNQENSELRCSICQVDFEEGNELGTLKCGHSHHVQCIEEWLMRKNQCPICKSSAFTKTET</sequence>
<comment type="caution">
    <text evidence="11">The sequence shown here is derived from an EMBL/GenBank/DDBJ whole genome shotgun (WGS) entry which is preliminary data.</text>
</comment>
<comment type="catalytic activity">
    <reaction evidence="1">
        <text>S-ubiquitinyl-[E2 ubiquitin-conjugating enzyme]-L-cysteine + [acceptor protein]-L-lysine = [E2 ubiquitin-conjugating enzyme]-L-cysteine + N(6)-ubiquitinyl-[acceptor protein]-L-lysine.</text>
        <dbReference type="EC" id="2.3.2.27"/>
    </reaction>
</comment>
<gene>
    <name evidence="11" type="ORF">KP509_03G023000</name>
</gene>
<dbReference type="PANTHER" id="PTHR22937:SF65">
    <property type="entry name" value="E3 UBIQUITIN-PROTEIN LIGASE ARK2C"/>
    <property type="match status" value="1"/>
</dbReference>
<dbReference type="PANTHER" id="PTHR22937">
    <property type="entry name" value="E3 UBIQUITIN-PROTEIN LIGASE RNF165"/>
    <property type="match status" value="1"/>
</dbReference>
<dbReference type="AlphaFoldDB" id="A0A8T2V258"/>
<evidence type="ECO:0000256" key="9">
    <source>
        <dbReference type="SAM" id="MobiDB-lite"/>
    </source>
</evidence>
<feature type="region of interest" description="Disordered" evidence="9">
    <location>
        <begin position="206"/>
        <end position="230"/>
    </location>
</feature>
<dbReference type="Gene3D" id="3.30.40.10">
    <property type="entry name" value="Zinc/RING finger domain, C3HC4 (zinc finger)"/>
    <property type="match status" value="1"/>
</dbReference>
<feature type="domain" description="RING-type" evidence="10">
    <location>
        <begin position="495"/>
        <end position="536"/>
    </location>
</feature>
<dbReference type="SUPFAM" id="SSF57850">
    <property type="entry name" value="RING/U-box"/>
    <property type="match status" value="1"/>
</dbReference>
<dbReference type="EMBL" id="CM035408">
    <property type="protein sequence ID" value="KAH7441044.1"/>
    <property type="molecule type" value="Genomic_DNA"/>
</dbReference>
<dbReference type="GO" id="GO:0008270">
    <property type="term" value="F:zinc ion binding"/>
    <property type="evidence" value="ECO:0007669"/>
    <property type="project" value="UniProtKB-KW"/>
</dbReference>
<evidence type="ECO:0000256" key="3">
    <source>
        <dbReference type="ARBA" id="ARBA00022679"/>
    </source>
</evidence>
<evidence type="ECO:0000256" key="8">
    <source>
        <dbReference type="PROSITE-ProRule" id="PRU00175"/>
    </source>
</evidence>
<name>A0A8T2V258_CERRI</name>
<evidence type="ECO:0000256" key="7">
    <source>
        <dbReference type="ARBA" id="ARBA00022833"/>
    </source>
</evidence>
<keyword evidence="6" id="KW-0833">Ubl conjugation pathway</keyword>
<proteinExistence type="predicted"/>